<keyword evidence="2" id="KW-0812">Transmembrane</keyword>
<feature type="transmembrane region" description="Helical" evidence="2">
    <location>
        <begin position="6"/>
        <end position="31"/>
    </location>
</feature>
<dbReference type="AlphaFoldDB" id="E3LNU2"/>
<feature type="transmembrane region" description="Helical" evidence="2">
    <location>
        <begin position="52"/>
        <end position="75"/>
    </location>
</feature>
<evidence type="ECO:0000256" key="1">
    <source>
        <dbReference type="PROSITE-ProRule" id="PRU00708"/>
    </source>
</evidence>
<feature type="repeat" description="PPR" evidence="1">
    <location>
        <begin position="242"/>
        <end position="276"/>
    </location>
</feature>
<feature type="transmembrane region" description="Helical" evidence="2">
    <location>
        <begin position="95"/>
        <end position="117"/>
    </location>
</feature>
<name>E3LNU2_CAERE</name>
<dbReference type="Pfam" id="PF10316">
    <property type="entry name" value="7TM_GPCR_Srbc"/>
    <property type="match status" value="2"/>
</dbReference>
<dbReference type="Gene3D" id="1.20.1070.10">
    <property type="entry name" value="Rhodopsin 7-helix transmembrane proteins"/>
    <property type="match status" value="1"/>
</dbReference>
<dbReference type="InterPro" id="IPR019420">
    <property type="entry name" value="7TM_GPCR_serpentine_rcpt_Srbc"/>
</dbReference>
<keyword evidence="4" id="KW-1185">Reference proteome</keyword>
<accession>E3LNU2</accession>
<feature type="transmembrane region" description="Helical" evidence="2">
    <location>
        <begin position="420"/>
        <end position="440"/>
    </location>
</feature>
<proteinExistence type="predicted"/>
<dbReference type="eggNOG" id="ENOG502TGI1">
    <property type="taxonomic scope" value="Eukaryota"/>
</dbReference>
<dbReference type="InParanoid" id="E3LNU2"/>
<dbReference type="Proteomes" id="UP000008281">
    <property type="component" value="Unassembled WGS sequence"/>
</dbReference>
<sequence>MLVLNASFWIFTAIGVIVTFLTVCLSIYILYKYTIDLKVWNKIEYQFIFIRVFCDIFNGIAGCGYFVSSGFTLLYSDIVPFDVTFLVGLVGSNFLEMRSFLAAIIAIERVCATLVPLKYYHYRRRISNTPIIIFIVSTGLAVDVVLFGFCDFRLPLVPGCVNYACATPPCFLAYSSVTKVIYCSINALFSSILCCKLFLLSWRQASAPVDLRKANWISLTDGLSTLVFELLPTLIFDSRIIDIRAYGPVIGVLRQSGRAVEALAIVNLMERKKLVPAPRISHSFRINLSSGKMVELSVAYWIFSSVSLSMMFTMVLMNFFILYKYTLENKTWKKLEYQLILLRVTFDALNGMSGFTYISLNVIDVFYNFVPYDVSFTFGMLGFNLMEIRSFLAAIIAIERVLATTIPLKFYHYRSRVSNIIIVGFVVSLGLSSNGVLFGICEYRFAQVPGCTNFNCATPVCFQRYTSMTRMIYSTSNIVFSLVLCYKLFWLSWKQAKVSADIRKANLLSLTDGVSSLCFEMLPWLISYYGVVDIKSLGPVIGAFRTTGRVVEAVVMLYLMKKEIIVQPARASTTRLNW</sequence>
<feature type="transmembrane region" description="Helical" evidence="2">
    <location>
        <begin position="179"/>
        <end position="202"/>
    </location>
</feature>
<dbReference type="InterPro" id="IPR002885">
    <property type="entry name" value="PPR_rpt"/>
</dbReference>
<organism evidence="4">
    <name type="scientific">Caenorhabditis remanei</name>
    <name type="common">Caenorhabditis vulgaris</name>
    <dbReference type="NCBI Taxonomy" id="31234"/>
    <lineage>
        <taxon>Eukaryota</taxon>
        <taxon>Metazoa</taxon>
        <taxon>Ecdysozoa</taxon>
        <taxon>Nematoda</taxon>
        <taxon>Chromadorea</taxon>
        <taxon>Rhabditida</taxon>
        <taxon>Rhabditina</taxon>
        <taxon>Rhabditomorpha</taxon>
        <taxon>Rhabditoidea</taxon>
        <taxon>Rhabditidae</taxon>
        <taxon>Peloderinae</taxon>
        <taxon>Caenorhabditis</taxon>
    </lineage>
</organism>
<feature type="transmembrane region" description="Helical" evidence="2">
    <location>
        <begin position="344"/>
        <end position="370"/>
    </location>
</feature>
<feature type="transmembrane region" description="Helical" evidence="2">
    <location>
        <begin position="129"/>
        <end position="149"/>
    </location>
</feature>
<dbReference type="PANTHER" id="PTHR10664:SF31">
    <property type="entry name" value="SERPENTINE RECEPTOR, CLASS BC (CLASS B-LIKE)"/>
    <property type="match status" value="1"/>
</dbReference>
<keyword evidence="2" id="KW-0472">Membrane</keyword>
<evidence type="ECO:0000313" key="3">
    <source>
        <dbReference type="EMBL" id="EFP05344.1"/>
    </source>
</evidence>
<evidence type="ECO:0000313" key="4">
    <source>
        <dbReference type="Proteomes" id="UP000008281"/>
    </source>
</evidence>
<keyword evidence="2" id="KW-1133">Transmembrane helix</keyword>
<reference evidence="3" key="1">
    <citation type="submission" date="2007-07" db="EMBL/GenBank/DDBJ databases">
        <title>PCAP assembly of the Caenorhabditis remanei genome.</title>
        <authorList>
            <consortium name="The Caenorhabditis remanei Sequencing Consortium"/>
            <person name="Wilson R.K."/>
        </authorList>
    </citation>
    <scope>NUCLEOTIDE SEQUENCE [LARGE SCALE GENOMIC DNA]</scope>
    <source>
        <strain evidence="3">PB4641</strain>
    </source>
</reference>
<protein>
    <submittedName>
        <fullName evidence="3">Uncharacterized protein</fullName>
    </submittedName>
</protein>
<dbReference type="OrthoDB" id="5859762at2759"/>
<gene>
    <name evidence="3" type="ORF">CRE_27165</name>
</gene>
<dbReference type="PANTHER" id="PTHR10664">
    <property type="entry name" value="SERPENTINE RECEPTOR-C.ELEGANS"/>
    <property type="match status" value="1"/>
</dbReference>
<feature type="transmembrane region" description="Helical" evidence="2">
    <location>
        <begin position="298"/>
        <end position="323"/>
    </location>
</feature>
<dbReference type="PROSITE" id="PS51375">
    <property type="entry name" value="PPR"/>
    <property type="match status" value="1"/>
</dbReference>
<dbReference type="EMBL" id="DS268412">
    <property type="protein sequence ID" value="EFP05344.1"/>
    <property type="molecule type" value="Genomic_DNA"/>
</dbReference>
<dbReference type="OMA" id="NCATPAC"/>
<feature type="transmembrane region" description="Helical" evidence="2">
    <location>
        <begin position="472"/>
        <end position="493"/>
    </location>
</feature>
<feature type="transmembrane region" description="Helical" evidence="2">
    <location>
        <begin position="214"/>
        <end position="236"/>
    </location>
</feature>
<dbReference type="HOGENOM" id="CLU_033190_0_0_1"/>
<evidence type="ECO:0000256" key="2">
    <source>
        <dbReference type="SAM" id="Phobius"/>
    </source>
</evidence>